<comment type="similarity">
    <text evidence="10">Belongs to the insect chemoreceptor superfamily. Heteromeric odorant receptor channel (TC 1.A.69) family.</text>
</comment>
<dbReference type="EMBL" id="MG204666">
    <property type="protein sequence ID" value="AXX83032.1"/>
    <property type="molecule type" value="mRNA"/>
</dbReference>
<feature type="transmembrane region" description="Helical" evidence="10">
    <location>
        <begin position="50"/>
        <end position="71"/>
    </location>
</feature>
<sequence length="422" mass="48775">MNLIKKGEIPTGGTDEDIFFNPRGSRRFLKFLCCLDYFEGPAPLKFLNKIYICIVYTLQLIVILQGLIHSIKDSKVAIKVEAVHYTLCIIIITCYISNELYNHSSLTEAWKIMKYTYNNLNGPDIPEDLKKIHRQNSKMVKNMNIVFSGLMFFSSAGYLSFAPIREAIYEDKNAPRTLPIPMYFPFDVTKNPGYTWAVIWEGLTLFYLCGVATSANQSYSAYMGTLRAELALLNHSIIHIEERAAKKFGRNEITLETYKDFNFQKCLNECLKEDIRHHYNLLKYYNLTKSYLGFILLVFIVVASIILAAAGYLISRPNSPMDETVKFVIIVCAEMNFVLQLCWYGEQVSHESSELFRNLFRSPWYQSKRTFRDSVDMMLCGTMRPMQLKTTFFNIDASLATYNSVITTSFQYFNILRNIQSL</sequence>
<dbReference type="GO" id="GO:0007165">
    <property type="term" value="P:signal transduction"/>
    <property type="evidence" value="ECO:0007669"/>
    <property type="project" value="UniProtKB-KW"/>
</dbReference>
<evidence type="ECO:0000256" key="9">
    <source>
        <dbReference type="ARBA" id="ARBA00023224"/>
    </source>
</evidence>
<name>A0A385H686_9HEMI</name>
<accession>A0A385H686</accession>
<feature type="transmembrane region" description="Helical" evidence="10">
    <location>
        <begin position="193"/>
        <end position="213"/>
    </location>
</feature>
<proteinExistence type="evidence at transcript level"/>
<dbReference type="InterPro" id="IPR004117">
    <property type="entry name" value="7tm6_olfct_rcpt"/>
</dbReference>
<evidence type="ECO:0000256" key="7">
    <source>
        <dbReference type="ARBA" id="ARBA00023136"/>
    </source>
</evidence>
<dbReference type="GO" id="GO:0004984">
    <property type="term" value="F:olfactory receptor activity"/>
    <property type="evidence" value="ECO:0007669"/>
    <property type="project" value="InterPro"/>
</dbReference>
<evidence type="ECO:0000256" key="10">
    <source>
        <dbReference type="RuleBase" id="RU351113"/>
    </source>
</evidence>
<comment type="caution">
    <text evidence="10">Lacks conserved residue(s) required for the propagation of feature annotation.</text>
</comment>
<keyword evidence="5 10" id="KW-0552">Olfaction</keyword>
<feature type="transmembrane region" description="Helical" evidence="10">
    <location>
        <begin position="83"/>
        <end position="101"/>
    </location>
</feature>
<protein>
    <recommendedName>
        <fullName evidence="10">Odorant receptor</fullName>
    </recommendedName>
</protein>
<dbReference type="GO" id="GO:0005886">
    <property type="term" value="C:plasma membrane"/>
    <property type="evidence" value="ECO:0007669"/>
    <property type="project" value="UniProtKB-SubCell"/>
</dbReference>
<evidence type="ECO:0000256" key="2">
    <source>
        <dbReference type="ARBA" id="ARBA00022475"/>
    </source>
</evidence>
<organism evidence="11">
    <name type="scientific">Yemma signatus</name>
    <dbReference type="NCBI Taxonomy" id="300820"/>
    <lineage>
        <taxon>Eukaryota</taxon>
        <taxon>Metazoa</taxon>
        <taxon>Ecdysozoa</taxon>
        <taxon>Arthropoda</taxon>
        <taxon>Hexapoda</taxon>
        <taxon>Insecta</taxon>
        <taxon>Pterygota</taxon>
        <taxon>Neoptera</taxon>
        <taxon>Paraneoptera</taxon>
        <taxon>Hemiptera</taxon>
        <taxon>Heteroptera</taxon>
        <taxon>Panheteroptera</taxon>
        <taxon>Pentatomomorpha</taxon>
        <taxon>Lygaeoidea</taxon>
        <taxon>Berytidae</taxon>
        <taxon>Yemma</taxon>
    </lineage>
</organism>
<comment type="subcellular location">
    <subcellularLocation>
        <location evidence="1 10">Cell membrane</location>
        <topology evidence="1 10">Multi-pass membrane protein</topology>
    </subcellularLocation>
</comment>
<dbReference type="PANTHER" id="PTHR21137:SF35">
    <property type="entry name" value="ODORANT RECEPTOR 19A-RELATED"/>
    <property type="match status" value="1"/>
</dbReference>
<evidence type="ECO:0000256" key="5">
    <source>
        <dbReference type="ARBA" id="ARBA00022725"/>
    </source>
</evidence>
<keyword evidence="3 10" id="KW-0716">Sensory transduction</keyword>
<keyword evidence="8 10" id="KW-0675">Receptor</keyword>
<reference evidence="11" key="1">
    <citation type="submission" date="2017-10" db="EMBL/GenBank/DDBJ databases">
        <authorList>
            <person name="Banno H."/>
            <person name="Chua N.-H."/>
        </authorList>
    </citation>
    <scope>NUCLEOTIDE SEQUENCE</scope>
</reference>
<keyword evidence="4 10" id="KW-0812">Transmembrane</keyword>
<evidence type="ECO:0000256" key="1">
    <source>
        <dbReference type="ARBA" id="ARBA00004651"/>
    </source>
</evidence>
<evidence type="ECO:0000256" key="6">
    <source>
        <dbReference type="ARBA" id="ARBA00022989"/>
    </source>
</evidence>
<keyword evidence="2" id="KW-1003">Cell membrane</keyword>
<feature type="transmembrane region" description="Helical" evidence="10">
    <location>
        <begin position="291"/>
        <end position="315"/>
    </location>
</feature>
<keyword evidence="6 10" id="KW-1133">Transmembrane helix</keyword>
<dbReference type="Pfam" id="PF02949">
    <property type="entry name" value="7tm_6"/>
    <property type="match status" value="1"/>
</dbReference>
<keyword evidence="7 10" id="KW-0472">Membrane</keyword>
<dbReference type="AlphaFoldDB" id="A0A385H686"/>
<evidence type="ECO:0000313" key="11">
    <source>
        <dbReference type="EMBL" id="AXX83032.1"/>
    </source>
</evidence>
<evidence type="ECO:0000256" key="8">
    <source>
        <dbReference type="ARBA" id="ARBA00023170"/>
    </source>
</evidence>
<evidence type="ECO:0000256" key="3">
    <source>
        <dbReference type="ARBA" id="ARBA00022606"/>
    </source>
</evidence>
<feature type="transmembrane region" description="Helical" evidence="10">
    <location>
        <begin position="143"/>
        <end position="161"/>
    </location>
</feature>
<dbReference type="PANTHER" id="PTHR21137">
    <property type="entry name" value="ODORANT RECEPTOR"/>
    <property type="match status" value="1"/>
</dbReference>
<keyword evidence="9 10" id="KW-0807">Transducer</keyword>
<evidence type="ECO:0000256" key="4">
    <source>
        <dbReference type="ARBA" id="ARBA00022692"/>
    </source>
</evidence>
<dbReference type="GO" id="GO:0005549">
    <property type="term" value="F:odorant binding"/>
    <property type="evidence" value="ECO:0007669"/>
    <property type="project" value="InterPro"/>
</dbReference>
<gene>
    <name evidence="11" type="primary">OR31</name>
</gene>